<feature type="non-terminal residue" evidence="2">
    <location>
        <position position="427"/>
    </location>
</feature>
<reference evidence="3" key="1">
    <citation type="submission" date="2016-10" db="EMBL/GenBank/DDBJ databases">
        <authorList>
            <person name="Varghese N."/>
            <person name="Submissions S."/>
        </authorList>
    </citation>
    <scope>NUCLEOTIDE SEQUENCE [LARGE SCALE GENOMIC DNA]</scope>
    <source>
        <strain evidence="3">DSM 6150</strain>
    </source>
</reference>
<dbReference type="AlphaFoldDB" id="A0A1I5D3D1"/>
<dbReference type="SUPFAM" id="SSF69279">
    <property type="entry name" value="Phage tail proteins"/>
    <property type="match status" value="2"/>
</dbReference>
<feature type="compositionally biased region" description="Polar residues" evidence="1">
    <location>
        <begin position="370"/>
        <end position="383"/>
    </location>
</feature>
<sequence>MPPLSLPDFASLFQQSARLLTLRLEGLAGEDLLPHTLQGEEGLSRLYRHALVCLSPDAGLELKSLLGRAARLGILSADGAERVICGLVTAAEYLGSDGGFARYGLTIEPALALLALRRTSRVFQDLSVPDIVQQVLEEHQADNPAFTSTFQFSAETRLSYAPRSYCLQYRESDLDFITRLLAEEGISYTFRFDDSGETPIHTLVLFDDVWSLPACSQAAVRFHRNDATEQADGVTAWQSVRRLQSGRTSLASFDYQPVSTVQAGEAHLQNHGEQGNAALATLEDYDPQTLYFGRDADDLARYAQLRQQAHDLTAKAFTGVGAVRQLGAGQWFRLDEHPAHAGDLADAREFIVLSQTLTARNNLPDELNRQRSAPSPSTESSPLFENRFTAVRRGVAVVPGVSAEARDSTVAGNGDFAGNGLMPLAVP</sequence>
<dbReference type="Gene3D" id="4.10.220.110">
    <property type="match status" value="1"/>
</dbReference>
<dbReference type="Pfam" id="PF05954">
    <property type="entry name" value="Phage_GPD"/>
    <property type="match status" value="1"/>
</dbReference>
<dbReference type="Gene3D" id="3.55.50.10">
    <property type="entry name" value="Baseplate protein-like domains"/>
    <property type="match status" value="1"/>
</dbReference>
<evidence type="ECO:0000313" key="2">
    <source>
        <dbReference type="EMBL" id="SFN93754.1"/>
    </source>
</evidence>
<dbReference type="InterPro" id="IPR006533">
    <property type="entry name" value="T6SS_Vgr_RhsGE"/>
</dbReference>
<dbReference type="Proteomes" id="UP000242869">
    <property type="component" value="Unassembled WGS sequence"/>
</dbReference>
<dbReference type="STRING" id="83765.SAMN05660284_02574"/>
<organism evidence="2 3">
    <name type="scientific">Formivibrio citricus</name>
    <dbReference type="NCBI Taxonomy" id="83765"/>
    <lineage>
        <taxon>Bacteria</taxon>
        <taxon>Pseudomonadati</taxon>
        <taxon>Pseudomonadota</taxon>
        <taxon>Betaproteobacteria</taxon>
        <taxon>Neisseriales</taxon>
        <taxon>Chitinibacteraceae</taxon>
        <taxon>Formivibrio</taxon>
    </lineage>
</organism>
<evidence type="ECO:0000313" key="3">
    <source>
        <dbReference type="Proteomes" id="UP000242869"/>
    </source>
</evidence>
<dbReference type="InterPro" id="IPR017847">
    <property type="entry name" value="T6SS_RhsGE_Vgr_subset"/>
</dbReference>
<protein>
    <submittedName>
        <fullName evidence="2">Rhs element Vgr protein</fullName>
    </submittedName>
</protein>
<dbReference type="RefSeq" id="WP_143086063.1">
    <property type="nucleotide sequence ID" value="NZ_FOVE01000022.1"/>
</dbReference>
<dbReference type="NCBIfam" id="TIGR01646">
    <property type="entry name" value="vgr_GE"/>
    <property type="match status" value="1"/>
</dbReference>
<name>A0A1I5D3D1_9NEIS</name>
<evidence type="ECO:0000256" key="1">
    <source>
        <dbReference type="SAM" id="MobiDB-lite"/>
    </source>
</evidence>
<dbReference type="Gene3D" id="2.30.110.50">
    <property type="match status" value="1"/>
</dbReference>
<dbReference type="EMBL" id="FOVE01000022">
    <property type="protein sequence ID" value="SFN93754.1"/>
    <property type="molecule type" value="Genomic_DNA"/>
</dbReference>
<proteinExistence type="predicted"/>
<gene>
    <name evidence="2" type="ORF">SAMN05660284_02574</name>
</gene>
<accession>A0A1I5D3D1</accession>
<dbReference type="NCBIfam" id="TIGR03361">
    <property type="entry name" value="VI_Rhs_Vgr"/>
    <property type="match status" value="1"/>
</dbReference>
<dbReference type="OrthoDB" id="8572364at2"/>
<keyword evidence="3" id="KW-1185">Reference proteome</keyword>
<feature type="region of interest" description="Disordered" evidence="1">
    <location>
        <begin position="362"/>
        <end position="385"/>
    </location>
</feature>